<dbReference type="SUPFAM" id="SSF57959">
    <property type="entry name" value="Leucine zipper domain"/>
    <property type="match status" value="1"/>
</dbReference>
<evidence type="ECO:0000256" key="2">
    <source>
        <dbReference type="ARBA" id="ARBA00023043"/>
    </source>
</evidence>
<dbReference type="PROSITE" id="PS50088">
    <property type="entry name" value="ANK_REPEAT"/>
    <property type="match status" value="4"/>
</dbReference>
<feature type="domain" description="BZIP" evidence="5">
    <location>
        <begin position="19"/>
        <end position="34"/>
    </location>
</feature>
<feature type="compositionally biased region" description="Basic and acidic residues" evidence="4">
    <location>
        <begin position="87"/>
        <end position="97"/>
    </location>
</feature>
<feature type="compositionally biased region" description="Polar residues" evidence="4">
    <location>
        <begin position="104"/>
        <end position="128"/>
    </location>
</feature>
<dbReference type="Pfam" id="PF12796">
    <property type="entry name" value="Ank_2"/>
    <property type="match status" value="1"/>
</dbReference>
<dbReference type="PROSITE" id="PS00036">
    <property type="entry name" value="BZIP_BASIC"/>
    <property type="match status" value="1"/>
</dbReference>
<dbReference type="InterPro" id="IPR036770">
    <property type="entry name" value="Ankyrin_rpt-contain_sf"/>
</dbReference>
<name>S5FPJ4_9PLEO</name>
<feature type="repeat" description="ANK" evidence="3">
    <location>
        <begin position="326"/>
        <end position="358"/>
    </location>
</feature>
<dbReference type="Gene3D" id="1.25.40.20">
    <property type="entry name" value="Ankyrin repeat-containing domain"/>
    <property type="match status" value="1"/>
</dbReference>
<feature type="repeat" description="ANK" evidence="3">
    <location>
        <begin position="417"/>
        <end position="445"/>
    </location>
</feature>
<dbReference type="GO" id="GO:0003700">
    <property type="term" value="F:DNA-binding transcription factor activity"/>
    <property type="evidence" value="ECO:0007669"/>
    <property type="project" value="InterPro"/>
</dbReference>
<reference evidence="6" key="2">
    <citation type="submission" date="2013-04" db="EMBL/GenBank/DDBJ databases">
        <authorList>
            <person name="Walton J."/>
            <person name="Wight W."/>
        </authorList>
    </citation>
    <scope>NUCLEOTIDE SEQUENCE</scope>
</reference>
<feature type="region of interest" description="Disordered" evidence="4">
    <location>
        <begin position="1"/>
        <end position="37"/>
    </location>
</feature>
<dbReference type="InterPro" id="IPR002110">
    <property type="entry name" value="Ankyrin_rpt"/>
</dbReference>
<organism evidence="6">
    <name type="scientific">Alternaria jesenskae</name>
    <dbReference type="NCBI Taxonomy" id="378183"/>
    <lineage>
        <taxon>Eukaryota</taxon>
        <taxon>Fungi</taxon>
        <taxon>Dikarya</taxon>
        <taxon>Ascomycota</taxon>
        <taxon>Pezizomycotina</taxon>
        <taxon>Dothideomycetes</taxon>
        <taxon>Pleosporomycetidae</taxon>
        <taxon>Pleosporales</taxon>
        <taxon>Pleosporineae</taxon>
        <taxon>Pleosporaceae</taxon>
        <taxon>Alternaria</taxon>
    </lineage>
</organism>
<accession>S5FPJ4</accession>
<dbReference type="Gene3D" id="1.20.5.170">
    <property type="match status" value="1"/>
</dbReference>
<protein>
    <submittedName>
        <fullName evidence="6">HC-toxin bZIP transcription factor</fullName>
    </submittedName>
</protein>
<dbReference type="PRINTS" id="PR01415">
    <property type="entry name" value="ANKYRIN"/>
</dbReference>
<dbReference type="CDD" id="cd14688">
    <property type="entry name" value="bZIP_YAP"/>
    <property type="match status" value="1"/>
</dbReference>
<dbReference type="EMBL" id="KC862273">
    <property type="protein sequence ID" value="AGQ43604.1"/>
    <property type="molecule type" value="mRNA"/>
</dbReference>
<dbReference type="SUPFAM" id="SSF48403">
    <property type="entry name" value="Ankyrin repeat"/>
    <property type="match status" value="1"/>
</dbReference>
<evidence type="ECO:0000256" key="1">
    <source>
        <dbReference type="ARBA" id="ARBA00022737"/>
    </source>
</evidence>
<evidence type="ECO:0000256" key="4">
    <source>
        <dbReference type="SAM" id="MobiDB-lite"/>
    </source>
</evidence>
<evidence type="ECO:0000259" key="5">
    <source>
        <dbReference type="PROSITE" id="PS00036"/>
    </source>
</evidence>
<keyword evidence="1" id="KW-0677">Repeat</keyword>
<dbReference type="InterPro" id="IPR004827">
    <property type="entry name" value="bZIP"/>
</dbReference>
<proteinExistence type="evidence at transcript level"/>
<feature type="compositionally biased region" description="Basic residues" evidence="4">
    <location>
        <begin position="27"/>
        <end position="37"/>
    </location>
</feature>
<evidence type="ECO:0000256" key="3">
    <source>
        <dbReference type="PROSITE-ProRule" id="PRU00023"/>
    </source>
</evidence>
<feature type="repeat" description="ANK" evidence="3">
    <location>
        <begin position="359"/>
        <end position="382"/>
    </location>
</feature>
<reference evidence="6" key="1">
    <citation type="journal article" date="2013" name="BMC Microbiol.">
        <title>Conservation of the genes for HC-toxin biosynthesis in Alternaria jesenskae.</title>
        <authorList>
            <person name="Wight W.D."/>
            <person name="Labuda R."/>
            <person name="Walton J.D."/>
        </authorList>
    </citation>
    <scope>NUCLEOTIDE SEQUENCE</scope>
</reference>
<dbReference type="AlphaFoldDB" id="S5FPJ4"/>
<feature type="region of interest" description="Disordered" evidence="4">
    <location>
        <begin position="60"/>
        <end position="128"/>
    </location>
</feature>
<feature type="repeat" description="ANK" evidence="3">
    <location>
        <begin position="293"/>
        <end position="325"/>
    </location>
</feature>
<dbReference type="SMART" id="SM00248">
    <property type="entry name" value="ANK"/>
    <property type="match status" value="4"/>
</dbReference>
<dbReference type="PROSITE" id="PS50297">
    <property type="entry name" value="ANK_REP_REGION"/>
    <property type="match status" value="4"/>
</dbReference>
<dbReference type="PANTHER" id="PTHR24161:SF124">
    <property type="entry name" value="TRANSIENT RECEPTOR POTENTIAL CHANNEL PYREXIA"/>
    <property type="match status" value="1"/>
</dbReference>
<evidence type="ECO:0000313" key="6">
    <source>
        <dbReference type="EMBL" id="AGQ43604.1"/>
    </source>
</evidence>
<sequence>MNVDSSSSERHQPTDINERRKLQNRVAQKKYRTRQKTRMKLAEAVLNDISYFHPAFATIPSKKKSPSAAEGDLLGDSCPDLSTATETRPETHPETRAKTHSTRARQSSNHLTYSSESVDNNQADSGVQPSQCLDRQEVFCGFSGESEFSEGDPQNRMKCIDPVLTHGWLDMDFYSSTPKSSTVIDCGLYTMGANGQLQTKPNFQEAVENLELCESNDRRVRGDLHEVAPGTRSTSSRGCSPTLRNPSTLLLTPSESALSLNIVTSNSSLPAALDESLDDPVMSGVTTPGTMENQSTPLMTAISLGRLDIAKILLKSGATLDTPDDSGKTALHRAVGRGELHVVETLLELGADMLATDHKGNSLLHVAVKTNSLNMTKMLLERYESGKELGETQHRRGCRRHGNQLCDELWINFRNKDGMTAVHLSVLWNRVEILGLLVKHGADVN</sequence>
<feature type="compositionally biased region" description="Basic and acidic residues" evidence="4">
    <location>
        <begin position="7"/>
        <end position="21"/>
    </location>
</feature>
<keyword evidence="2 3" id="KW-0040">ANK repeat</keyword>
<dbReference type="Pfam" id="PF00023">
    <property type="entry name" value="Ank"/>
    <property type="match status" value="1"/>
</dbReference>
<dbReference type="PANTHER" id="PTHR24161">
    <property type="entry name" value="ANK_REP_REGION DOMAIN-CONTAINING PROTEIN-RELATED"/>
    <property type="match status" value="1"/>
</dbReference>
<gene>
    <name evidence="6" type="primary">TOXE</name>
</gene>
<dbReference type="InterPro" id="IPR046347">
    <property type="entry name" value="bZIP_sf"/>
</dbReference>